<dbReference type="Proteomes" id="UP000029409">
    <property type="component" value="Chromosome"/>
</dbReference>
<dbReference type="PANTHER" id="PTHR37166">
    <property type="entry name" value="PROTEIN FLAG"/>
    <property type="match status" value="1"/>
</dbReference>
<evidence type="ECO:0008006" key="3">
    <source>
        <dbReference type="Google" id="ProtNLM"/>
    </source>
</evidence>
<proteinExistence type="predicted"/>
<evidence type="ECO:0000313" key="2">
    <source>
        <dbReference type="Proteomes" id="UP000029409"/>
    </source>
</evidence>
<protein>
    <recommendedName>
        <fullName evidence="3">Flagellar protein FlaG</fullName>
    </recommendedName>
</protein>
<dbReference type="KEGG" id="pdu:PDUR_25245"/>
<gene>
    <name evidence="1" type="ORF">PDUR_25245</name>
</gene>
<dbReference type="Pfam" id="PF03646">
    <property type="entry name" value="FlaG"/>
    <property type="match status" value="1"/>
</dbReference>
<dbReference type="eggNOG" id="COG1334">
    <property type="taxonomic scope" value="Bacteria"/>
</dbReference>
<dbReference type="InterPro" id="IPR035924">
    <property type="entry name" value="FlaG-like_sf"/>
</dbReference>
<reference evidence="1 2" key="1">
    <citation type="submission" date="2014-08" db="EMBL/GenBank/DDBJ databases">
        <title>Comparative genomics of the Paenibacillus odorifer group.</title>
        <authorList>
            <person name="den Bakker H.C."/>
            <person name="Tsai Y.-C."/>
            <person name="Martin N."/>
            <person name="Korlach J."/>
            <person name="Wiedmann M."/>
        </authorList>
    </citation>
    <scope>NUCLEOTIDE SEQUENCE [LARGE SCALE GENOMIC DNA]</scope>
    <source>
        <strain evidence="1 2">DSM 1735</strain>
    </source>
</reference>
<accession>A0A089HWQ9</accession>
<dbReference type="EMBL" id="CP009288">
    <property type="protein sequence ID" value="AIQ14813.1"/>
    <property type="molecule type" value="Genomic_DNA"/>
</dbReference>
<dbReference type="Gene3D" id="3.30.160.170">
    <property type="entry name" value="FlaG-like"/>
    <property type="match status" value="1"/>
</dbReference>
<sequence length="124" mass="14370">MNINRVDSTQPSKVNGIGTVHRVQPIPSVTDYQSEEIQKRSDFYNEQTKEEQAKFEEQIKKLNESIASSGKELHFKYNDEARQLYVEVLDSQTKEVLTSLPPEFLIDLSMKMKELVGVFFDKKI</sequence>
<dbReference type="AlphaFoldDB" id="A0A089HWQ9"/>
<keyword evidence="2" id="KW-1185">Reference proteome</keyword>
<dbReference type="SUPFAM" id="SSF160214">
    <property type="entry name" value="FlaG-like"/>
    <property type="match status" value="1"/>
</dbReference>
<dbReference type="RefSeq" id="WP_042208522.1">
    <property type="nucleotide sequence ID" value="NZ_CP009288.1"/>
</dbReference>
<dbReference type="STRING" id="44251.PDUR_25245"/>
<organism evidence="1 2">
    <name type="scientific">Paenibacillus durus</name>
    <name type="common">Paenibacillus azotofixans</name>
    <dbReference type="NCBI Taxonomy" id="44251"/>
    <lineage>
        <taxon>Bacteria</taxon>
        <taxon>Bacillati</taxon>
        <taxon>Bacillota</taxon>
        <taxon>Bacilli</taxon>
        <taxon>Bacillales</taxon>
        <taxon>Paenibacillaceae</taxon>
        <taxon>Paenibacillus</taxon>
    </lineage>
</organism>
<evidence type="ECO:0000313" key="1">
    <source>
        <dbReference type="EMBL" id="AIQ14813.1"/>
    </source>
</evidence>
<dbReference type="InterPro" id="IPR005186">
    <property type="entry name" value="FlaG"/>
</dbReference>
<dbReference type="PANTHER" id="PTHR37166:SF1">
    <property type="entry name" value="PROTEIN FLAG"/>
    <property type="match status" value="1"/>
</dbReference>
<name>A0A089HWQ9_PAEDU</name>